<proteinExistence type="predicted"/>
<evidence type="ECO:0000313" key="1">
    <source>
        <dbReference type="EMBL" id="ADQ16858.1"/>
    </source>
</evidence>
<dbReference type="InterPro" id="IPR050583">
    <property type="entry name" value="Mycobacterial_A85_antigen"/>
</dbReference>
<accession>E4RTK1</accession>
<dbReference type="eggNOG" id="COG2382">
    <property type="taxonomic scope" value="Bacteria"/>
</dbReference>
<sequence length="266" mass="30811">MSSKFFQIFRKQTLNSTHLQRSVTFDLIVPKQQSEEPLPALFVNDGQDWDRLAPHLICEEHYKKGGKPFIWIGIHTNERRLREYGTAHISDYKGRGDLAHDYTKFIIEELKPSLSHTLPLSTKPQSNFICGFSLGGLSAFDIAWEHPDIFSKAGVFSGSLWWRTKSYEAGYEQDLDRIIHNKVKNGPYKPGLQFWFECGTNDETEDRNNNGIIDSIDDTLELIEELKKIGYSEQDICYVEVEGGEHNFNTWQAVFPQFLEWVLETR</sequence>
<dbReference type="STRING" id="649349.Lbys_1136"/>
<reference evidence="1 2" key="2">
    <citation type="journal article" date="2011" name="Stand. Genomic Sci.">
        <title>Complete genome sequence of Leadbetterella byssophila type strain (4M15).</title>
        <authorList>
            <person name="Abt B."/>
            <person name="Teshima H."/>
            <person name="Lucas S."/>
            <person name="Lapidus A."/>
            <person name="Del Rio T.G."/>
            <person name="Nolan M."/>
            <person name="Tice H."/>
            <person name="Cheng J.F."/>
            <person name="Pitluck S."/>
            <person name="Liolios K."/>
            <person name="Pagani I."/>
            <person name="Ivanova N."/>
            <person name="Mavromatis K."/>
            <person name="Pati A."/>
            <person name="Tapia R."/>
            <person name="Han C."/>
            <person name="Goodwin L."/>
            <person name="Chen A."/>
            <person name="Palaniappan K."/>
            <person name="Land M."/>
            <person name="Hauser L."/>
            <person name="Chang Y.J."/>
            <person name="Jeffries C.D."/>
            <person name="Rohde M."/>
            <person name="Goker M."/>
            <person name="Tindall B.J."/>
            <person name="Detter J.C."/>
            <person name="Woyke T."/>
            <person name="Bristow J."/>
            <person name="Eisen J.A."/>
            <person name="Markowitz V."/>
            <person name="Hugenholtz P."/>
            <person name="Klenk H.P."/>
            <person name="Kyrpides N.C."/>
        </authorList>
    </citation>
    <scope>NUCLEOTIDE SEQUENCE [LARGE SCALE GENOMIC DNA]</scope>
    <source>
        <strain evidence="2">DSM 17132 / JCM 16389 / KACC 11308 / NBRC 106382 / 4M15</strain>
    </source>
</reference>
<keyword evidence="2" id="KW-1185">Reference proteome</keyword>
<dbReference type="EMBL" id="CP002305">
    <property type="protein sequence ID" value="ADQ16858.1"/>
    <property type="molecule type" value="Genomic_DNA"/>
</dbReference>
<dbReference type="InterPro" id="IPR000801">
    <property type="entry name" value="Esterase-like"/>
</dbReference>
<evidence type="ECO:0000313" key="2">
    <source>
        <dbReference type="Proteomes" id="UP000007435"/>
    </source>
</evidence>
<dbReference type="AlphaFoldDB" id="E4RTK1"/>
<dbReference type="PANTHER" id="PTHR48098:SF6">
    <property type="entry name" value="FERRI-BACILLIBACTIN ESTERASE BESA"/>
    <property type="match status" value="1"/>
</dbReference>
<dbReference type="Proteomes" id="UP000007435">
    <property type="component" value="Chromosome"/>
</dbReference>
<dbReference type="KEGG" id="lby:Lbys_1136"/>
<dbReference type="Gene3D" id="3.40.50.1820">
    <property type="entry name" value="alpha/beta hydrolase"/>
    <property type="match status" value="1"/>
</dbReference>
<reference key="1">
    <citation type="submission" date="2010-11" db="EMBL/GenBank/DDBJ databases">
        <title>The complete genome of Leadbetterella byssophila DSM 17132.</title>
        <authorList>
            <consortium name="US DOE Joint Genome Institute (JGI-PGF)"/>
            <person name="Lucas S."/>
            <person name="Copeland A."/>
            <person name="Lapidus A."/>
            <person name="Glavina del Rio T."/>
            <person name="Dalin E."/>
            <person name="Tice H."/>
            <person name="Bruce D."/>
            <person name="Goodwin L."/>
            <person name="Pitluck S."/>
            <person name="Kyrpides N."/>
            <person name="Mavromatis K."/>
            <person name="Ivanova N."/>
            <person name="Teshima H."/>
            <person name="Brettin T."/>
            <person name="Detter J.C."/>
            <person name="Han C."/>
            <person name="Tapia R."/>
            <person name="Land M."/>
            <person name="Hauser L."/>
            <person name="Markowitz V."/>
            <person name="Cheng J.-F."/>
            <person name="Hugenholtz P."/>
            <person name="Woyke T."/>
            <person name="Wu D."/>
            <person name="Tindall B."/>
            <person name="Pomrenke H.G."/>
            <person name="Brambilla E."/>
            <person name="Klenk H.-P."/>
            <person name="Eisen J.A."/>
        </authorList>
    </citation>
    <scope>NUCLEOTIDE SEQUENCE [LARGE SCALE GENOMIC DNA]</scope>
    <source>
        <strain>DSM 17132</strain>
    </source>
</reference>
<protein>
    <submittedName>
        <fullName evidence="1">Esterase</fullName>
    </submittedName>
</protein>
<dbReference type="InterPro" id="IPR029058">
    <property type="entry name" value="AB_hydrolase_fold"/>
</dbReference>
<dbReference type="PANTHER" id="PTHR48098">
    <property type="entry name" value="ENTEROCHELIN ESTERASE-RELATED"/>
    <property type="match status" value="1"/>
</dbReference>
<organism evidence="1 2">
    <name type="scientific">Leadbetterella byssophila (strain DSM 17132 / JCM 16389 / KACC 11308 / NBRC 106382 / 4M15)</name>
    <dbReference type="NCBI Taxonomy" id="649349"/>
    <lineage>
        <taxon>Bacteria</taxon>
        <taxon>Pseudomonadati</taxon>
        <taxon>Bacteroidota</taxon>
        <taxon>Cytophagia</taxon>
        <taxon>Cytophagales</taxon>
        <taxon>Leadbetterellaceae</taxon>
        <taxon>Leadbetterella</taxon>
    </lineage>
</organism>
<name>E4RTK1_LEAB4</name>
<dbReference type="SUPFAM" id="SSF53474">
    <property type="entry name" value="alpha/beta-Hydrolases"/>
    <property type="match status" value="1"/>
</dbReference>
<dbReference type="Pfam" id="PF00756">
    <property type="entry name" value="Esterase"/>
    <property type="match status" value="1"/>
</dbReference>
<gene>
    <name evidence="1" type="ordered locus">Lbys_1136</name>
</gene>
<dbReference type="RefSeq" id="WP_013407908.1">
    <property type="nucleotide sequence ID" value="NC_014655.1"/>
</dbReference>
<dbReference type="HOGENOM" id="CLU_039834_1_2_10"/>